<sequence length="156" mass="17485">MKQLYLEHDVICDFVNGTPRSKNMIEGLQIINSGMIVECGATHKAVDRFDLYSSIFQTSDLTHDPHIVTGMLTIKLLNNNNEEDIYNIEIITINCSCIAGKSCSCKHIPRQDKISQQCRKPGTTFRMLQPHSCSITVATLQCDVAAIMLRYFTLSG</sequence>
<proteinExistence type="predicted"/>
<organism evidence="1 2">
    <name type="scientific">Microctonus hyperodae</name>
    <name type="common">Parasitoid wasp</name>
    <dbReference type="NCBI Taxonomy" id="165561"/>
    <lineage>
        <taxon>Eukaryota</taxon>
        <taxon>Metazoa</taxon>
        <taxon>Ecdysozoa</taxon>
        <taxon>Arthropoda</taxon>
        <taxon>Hexapoda</taxon>
        <taxon>Insecta</taxon>
        <taxon>Pterygota</taxon>
        <taxon>Neoptera</taxon>
        <taxon>Endopterygota</taxon>
        <taxon>Hymenoptera</taxon>
        <taxon>Apocrita</taxon>
        <taxon>Ichneumonoidea</taxon>
        <taxon>Braconidae</taxon>
        <taxon>Euphorinae</taxon>
        <taxon>Microctonus</taxon>
    </lineage>
</organism>
<protein>
    <submittedName>
        <fullName evidence="1">Uncharacterized protein</fullName>
    </submittedName>
</protein>
<accession>A0AA39KQ18</accession>
<keyword evidence="2" id="KW-1185">Reference proteome</keyword>
<dbReference type="EMBL" id="JAQQBR010000639">
    <property type="protein sequence ID" value="KAK0169688.1"/>
    <property type="molecule type" value="Genomic_DNA"/>
</dbReference>
<evidence type="ECO:0000313" key="2">
    <source>
        <dbReference type="Proteomes" id="UP001168972"/>
    </source>
</evidence>
<feature type="non-terminal residue" evidence="1">
    <location>
        <position position="156"/>
    </location>
</feature>
<dbReference type="AlphaFoldDB" id="A0AA39KQ18"/>
<gene>
    <name evidence="1" type="ORF">PV327_011441</name>
</gene>
<evidence type="ECO:0000313" key="1">
    <source>
        <dbReference type="EMBL" id="KAK0169688.1"/>
    </source>
</evidence>
<reference evidence="1" key="2">
    <citation type="submission" date="2023-03" db="EMBL/GenBank/DDBJ databases">
        <authorList>
            <person name="Inwood S.N."/>
            <person name="Skelly J.G."/>
            <person name="Guhlin J."/>
            <person name="Harrop T.W.R."/>
            <person name="Goldson S.G."/>
            <person name="Dearden P.K."/>
        </authorList>
    </citation>
    <scope>NUCLEOTIDE SEQUENCE</scope>
    <source>
        <strain evidence="1">Lincoln</strain>
        <tissue evidence="1">Whole body</tissue>
    </source>
</reference>
<comment type="caution">
    <text evidence="1">The sequence shown here is derived from an EMBL/GenBank/DDBJ whole genome shotgun (WGS) entry which is preliminary data.</text>
</comment>
<dbReference type="Proteomes" id="UP001168972">
    <property type="component" value="Unassembled WGS sequence"/>
</dbReference>
<reference evidence="1" key="1">
    <citation type="journal article" date="2023" name="bioRxiv">
        <title>Scaffold-level genome assemblies of two parasitoid biocontrol wasps reveal the parthenogenesis mechanism and an associated novel virus.</title>
        <authorList>
            <person name="Inwood S."/>
            <person name="Skelly J."/>
            <person name="Guhlin J."/>
            <person name="Harrop T."/>
            <person name="Goldson S."/>
            <person name="Dearden P."/>
        </authorList>
    </citation>
    <scope>NUCLEOTIDE SEQUENCE</scope>
    <source>
        <strain evidence="1">Lincoln</strain>
        <tissue evidence="1">Whole body</tissue>
    </source>
</reference>
<name>A0AA39KQ18_MICHY</name>